<evidence type="ECO:0000313" key="9">
    <source>
        <dbReference type="Proteomes" id="UP001178461"/>
    </source>
</evidence>
<dbReference type="Pfam" id="PF08640">
    <property type="entry name" value="U3_assoc_6"/>
    <property type="match status" value="1"/>
</dbReference>
<dbReference type="AlphaFoldDB" id="A0AA35JSX1"/>
<dbReference type="InterPro" id="IPR055347">
    <property type="entry name" value="UTP6_N"/>
</dbReference>
<evidence type="ECO:0000259" key="7">
    <source>
        <dbReference type="Pfam" id="PF24892"/>
    </source>
</evidence>
<dbReference type="PANTHER" id="PTHR23271">
    <property type="entry name" value="HEPATOCELLULAR CARCINOMA-ASSOCIATED ANTIGEN 66"/>
    <property type="match status" value="1"/>
</dbReference>
<dbReference type="InterPro" id="IPR011990">
    <property type="entry name" value="TPR-like_helical_dom_sf"/>
</dbReference>
<organism evidence="8 9">
    <name type="scientific">Podarcis lilfordi</name>
    <name type="common">Lilford's wall lizard</name>
    <dbReference type="NCBI Taxonomy" id="74358"/>
    <lineage>
        <taxon>Eukaryota</taxon>
        <taxon>Metazoa</taxon>
        <taxon>Chordata</taxon>
        <taxon>Craniata</taxon>
        <taxon>Vertebrata</taxon>
        <taxon>Euteleostomi</taxon>
        <taxon>Lepidosauria</taxon>
        <taxon>Squamata</taxon>
        <taxon>Bifurcata</taxon>
        <taxon>Unidentata</taxon>
        <taxon>Episquamata</taxon>
        <taxon>Laterata</taxon>
        <taxon>Lacertibaenia</taxon>
        <taxon>Lacertidae</taxon>
        <taxon>Podarcis</taxon>
    </lineage>
</organism>
<dbReference type="SUPFAM" id="SSF48452">
    <property type="entry name" value="TPR-like"/>
    <property type="match status" value="2"/>
</dbReference>
<feature type="domain" description="U3 small nucleolar RNA-associated protein 6 N-terminal" evidence="6">
    <location>
        <begin position="9"/>
        <end position="91"/>
    </location>
</feature>
<keyword evidence="9" id="KW-1185">Reference proteome</keyword>
<dbReference type="InterPro" id="IPR056907">
    <property type="entry name" value="UTP6_C"/>
</dbReference>
<dbReference type="GO" id="GO:0030515">
    <property type="term" value="F:snoRNA binding"/>
    <property type="evidence" value="ECO:0007669"/>
    <property type="project" value="InterPro"/>
</dbReference>
<proteinExistence type="inferred from homology"/>
<dbReference type="InterPro" id="IPR003107">
    <property type="entry name" value="HAT"/>
</dbReference>
<evidence type="ECO:0000313" key="8">
    <source>
        <dbReference type="EMBL" id="CAI5765557.1"/>
    </source>
</evidence>
<name>A0AA35JSX1_9SAUR</name>
<dbReference type="GO" id="GO:0034388">
    <property type="term" value="C:Pwp2p-containing subcomplex of 90S preribosome"/>
    <property type="evidence" value="ECO:0007669"/>
    <property type="project" value="TreeGrafter"/>
</dbReference>
<dbReference type="Gene3D" id="1.25.40.10">
    <property type="entry name" value="Tetratricopeptide repeat domain"/>
    <property type="match status" value="2"/>
</dbReference>
<dbReference type="GO" id="GO:0032040">
    <property type="term" value="C:small-subunit processome"/>
    <property type="evidence" value="ECO:0007669"/>
    <property type="project" value="TreeGrafter"/>
</dbReference>
<dbReference type="FunFam" id="1.25.40.10:FF:000661">
    <property type="entry name" value="UTP6 small subunit processome component"/>
    <property type="match status" value="1"/>
</dbReference>
<dbReference type="SMART" id="SM00386">
    <property type="entry name" value="HAT"/>
    <property type="match status" value="6"/>
</dbReference>
<evidence type="ECO:0000259" key="6">
    <source>
        <dbReference type="Pfam" id="PF08640"/>
    </source>
</evidence>
<dbReference type="EMBL" id="OX395127">
    <property type="protein sequence ID" value="CAI5765557.1"/>
    <property type="molecule type" value="Genomic_DNA"/>
</dbReference>
<dbReference type="Proteomes" id="UP001178461">
    <property type="component" value="Chromosome 2"/>
</dbReference>
<comment type="similarity">
    <text evidence="2">Belongs to the UTP6 family.</text>
</comment>
<comment type="subcellular location">
    <subcellularLocation>
        <location evidence="1">Nucleus</location>
        <location evidence="1">Nucleolus</location>
    </subcellularLocation>
</comment>
<keyword evidence="4" id="KW-0677">Repeat</keyword>
<feature type="domain" description="U3 small nucleolar RNA-associated protein 6 homolog C-terminal" evidence="7">
    <location>
        <begin position="307"/>
        <end position="577"/>
    </location>
</feature>
<gene>
    <name evidence="8" type="ORF">PODLI_1B003786</name>
</gene>
<sequence length="597" mass="70344">MAERTEQRIEDRIPELEELGRVGLLTSKEIRAVIKKTLALEYKIQRRALHKENFISYIQYEINLLELIKKRRARTGYSFKKDEIEYSILQRIHGVFKRATTKWSDDLQLWLSHVAFCKKWNRKIQLGKVFSAMLALHPNKPALWIMAAKWEMEDRLSSESARQLFLRALRFHPECPKLYQEYFRMELMNAEKQRKEKKEFEQAKMDLGEFSYSEEILNGAMARVVYRNAVQKIKGAEFLLSLLSIAKLFDFTQDLQKEILENLQAEYANDPLMWDYIARQELEKDSLPTTEHRSKQSKAQEAALKEERCCMVFDEAVASLPTEAMWERYVAFCLERYNRKTNSEELKQKRLERISSVCSRAHELQLLPASLYQQWLQLLLGLDLREKAEEVAAAATRRFSHLVEMWEMRLKLLLQLNTDGVGPCFQEAFRAVKAKDSLPLWILCTEWSENVNSTPETEALYQRSLLATLPADSVTMKEKYIEWAYRAGGYKKAKKVFTSLHESRPFSLEFFKKMIQIEKEQESCKMSNIREYYERALREFGATDPDIWLDYIREELTQSQGKPENCGSIHWRAMKMLQGEQVETFISKYTLLQTGHL</sequence>
<dbReference type="GO" id="GO:0000462">
    <property type="term" value="P:maturation of SSU-rRNA from tricistronic rRNA transcript (SSU-rRNA, 5.8S rRNA, LSU-rRNA)"/>
    <property type="evidence" value="ECO:0007669"/>
    <property type="project" value="InterPro"/>
</dbReference>
<keyword evidence="5" id="KW-0539">Nucleus</keyword>
<dbReference type="InterPro" id="IPR013949">
    <property type="entry name" value="Utp6"/>
</dbReference>
<evidence type="ECO:0000256" key="3">
    <source>
        <dbReference type="ARBA" id="ARBA00022552"/>
    </source>
</evidence>
<dbReference type="PANTHER" id="PTHR23271:SF1">
    <property type="entry name" value="U3 SMALL NUCLEOLAR RNA-ASSOCIATED PROTEIN 6 HOMOLOG"/>
    <property type="match status" value="1"/>
</dbReference>
<accession>A0AA35JSX1</accession>
<dbReference type="FunFam" id="1.25.40.10:FF:001123">
    <property type="entry name" value="UTP6 small subunit processome component"/>
    <property type="match status" value="1"/>
</dbReference>
<evidence type="ECO:0000256" key="4">
    <source>
        <dbReference type="ARBA" id="ARBA00022737"/>
    </source>
</evidence>
<dbReference type="Pfam" id="PF24892">
    <property type="entry name" value="UTP6_C"/>
    <property type="match status" value="1"/>
</dbReference>
<protein>
    <submittedName>
        <fullName evidence="8">Small nucleolar RNA-associated 6 homolog</fullName>
    </submittedName>
</protein>
<evidence type="ECO:0000256" key="1">
    <source>
        <dbReference type="ARBA" id="ARBA00004604"/>
    </source>
</evidence>
<keyword evidence="3" id="KW-0698">rRNA processing</keyword>
<evidence type="ECO:0000256" key="5">
    <source>
        <dbReference type="ARBA" id="ARBA00023242"/>
    </source>
</evidence>
<evidence type="ECO:0000256" key="2">
    <source>
        <dbReference type="ARBA" id="ARBA00010734"/>
    </source>
</evidence>
<reference evidence="8" key="1">
    <citation type="submission" date="2022-12" db="EMBL/GenBank/DDBJ databases">
        <authorList>
            <person name="Alioto T."/>
            <person name="Alioto T."/>
            <person name="Gomez Garrido J."/>
        </authorList>
    </citation>
    <scope>NUCLEOTIDE SEQUENCE</scope>
</reference>